<name>A0ABP0HUY1_9DINO</name>
<gene>
    <name evidence="1" type="ORF">SCF082_LOCUS3757</name>
</gene>
<evidence type="ECO:0000313" key="2">
    <source>
        <dbReference type="Proteomes" id="UP001642464"/>
    </source>
</evidence>
<organism evidence="1 2">
    <name type="scientific">Durusdinium trenchii</name>
    <dbReference type="NCBI Taxonomy" id="1381693"/>
    <lineage>
        <taxon>Eukaryota</taxon>
        <taxon>Sar</taxon>
        <taxon>Alveolata</taxon>
        <taxon>Dinophyceae</taxon>
        <taxon>Suessiales</taxon>
        <taxon>Symbiodiniaceae</taxon>
        <taxon>Durusdinium</taxon>
    </lineage>
</organism>
<proteinExistence type="predicted"/>
<dbReference type="EMBL" id="CAXAMM010001936">
    <property type="protein sequence ID" value="CAK8994016.1"/>
    <property type="molecule type" value="Genomic_DNA"/>
</dbReference>
<comment type="caution">
    <text evidence="1">The sequence shown here is derived from an EMBL/GenBank/DDBJ whole genome shotgun (WGS) entry which is preliminary data.</text>
</comment>
<sequence length="436" mass="50220">MALYWLEQVLGDWGDSKGNRYEVSLDETGFSCSVRTTRKGGRIQTTHRMLKYNSKTNCLMWGTSYYLEVDVSNSSKVHWKPLKDVQPYTWYRLELERQSHEIQICPEPAGWEAWDAEQFWGPDETWPEEILPPTLEEVVGSWKDYLGSRYIITLDDSGTSCSATIVLKDGRTSLAFETIKYNASDVFWGDTYYLLPVRNDTSICWKSTESGGEFWWESCIATDSADEPLEVPYVLSRSNLQALLKQMVGRWSDEDRSTYTVTMDESGHSCTVETQRSDGRTKVSEGLLRYDAEKQCVMWGKSFYLDVRGAGDVAWVPVGKGKIFRWLLCQSSGSAAPIKSWAQVCLEEILGQWEDDRETVYTVSLDESLSSCSVKTQRPDGESRYSEALLTAENSSKRIWWASAYFADLQERNKEILWMPTKPGKRTFKWHRYDWC</sequence>
<evidence type="ECO:0000313" key="1">
    <source>
        <dbReference type="EMBL" id="CAK8994016.1"/>
    </source>
</evidence>
<dbReference type="Proteomes" id="UP001642464">
    <property type="component" value="Unassembled WGS sequence"/>
</dbReference>
<keyword evidence="2" id="KW-1185">Reference proteome</keyword>
<accession>A0ABP0HUY1</accession>
<protein>
    <submittedName>
        <fullName evidence="1">Uncharacterized protein</fullName>
    </submittedName>
</protein>
<reference evidence="1 2" key="1">
    <citation type="submission" date="2024-02" db="EMBL/GenBank/DDBJ databases">
        <authorList>
            <person name="Chen Y."/>
            <person name="Shah S."/>
            <person name="Dougan E. K."/>
            <person name="Thang M."/>
            <person name="Chan C."/>
        </authorList>
    </citation>
    <scope>NUCLEOTIDE SEQUENCE [LARGE SCALE GENOMIC DNA]</scope>
</reference>